<protein>
    <submittedName>
        <fullName evidence="3">The major facilitator superfamily permease</fullName>
    </submittedName>
</protein>
<feature type="transmembrane region" description="Helical" evidence="2">
    <location>
        <begin position="59"/>
        <end position="85"/>
    </location>
</feature>
<feature type="region of interest" description="Disordered" evidence="1">
    <location>
        <begin position="126"/>
        <end position="153"/>
    </location>
</feature>
<proteinExistence type="predicted"/>
<keyword evidence="2" id="KW-0812">Transmembrane</keyword>
<evidence type="ECO:0000256" key="2">
    <source>
        <dbReference type="SAM" id="Phobius"/>
    </source>
</evidence>
<evidence type="ECO:0000256" key="1">
    <source>
        <dbReference type="SAM" id="MobiDB-lite"/>
    </source>
</evidence>
<dbReference type="SUPFAM" id="SSF103473">
    <property type="entry name" value="MFS general substrate transporter"/>
    <property type="match status" value="1"/>
</dbReference>
<gene>
    <name evidence="3" type="ORF">TCE0_011r00565</name>
</gene>
<dbReference type="InterPro" id="IPR036259">
    <property type="entry name" value="MFS_trans_sf"/>
</dbReference>
<reference evidence="4" key="1">
    <citation type="journal article" date="2015" name="Genome Announc.">
        <title>Draft genome sequence of Talaromyces cellulolyticus strain Y-94, a source of lignocellulosic biomass-degrading enzymes.</title>
        <authorList>
            <person name="Fujii T."/>
            <person name="Koike H."/>
            <person name="Sawayama S."/>
            <person name="Yano S."/>
            <person name="Inoue H."/>
        </authorList>
    </citation>
    <scope>NUCLEOTIDE SEQUENCE [LARGE SCALE GENOMIC DNA]</scope>
    <source>
        <strain evidence="4">Y-94</strain>
    </source>
</reference>
<dbReference type="EMBL" id="DF933807">
    <property type="protein sequence ID" value="GAM33572.1"/>
    <property type="molecule type" value="Genomic_DNA"/>
</dbReference>
<sequence length="153" mass="16499">MSFFGQICLVAQPVVLSYRTSTLYGAAEQAVGGAAAVASLSIASIIGPQMYPNSDAPQYLAGFIATCALLGVCILTYLTLPYWLYYEARTRKRKTGHALPLTAIEDAEISHISAAALTRIHEVNEHEEQASEKNAAEKGNEEGQRTVNHVESV</sequence>
<dbReference type="Proteomes" id="UP000053095">
    <property type="component" value="Unassembled WGS sequence"/>
</dbReference>
<keyword evidence="2" id="KW-1133">Transmembrane helix</keyword>
<evidence type="ECO:0000313" key="4">
    <source>
        <dbReference type="Proteomes" id="UP000053095"/>
    </source>
</evidence>
<feature type="compositionally biased region" description="Basic and acidic residues" evidence="1">
    <location>
        <begin position="126"/>
        <end position="144"/>
    </location>
</feature>
<keyword evidence="4" id="KW-1185">Reference proteome</keyword>
<name>A0A0B8MXK1_TALPI</name>
<keyword evidence="2" id="KW-0472">Membrane</keyword>
<organism evidence="3 4">
    <name type="scientific">Talaromyces pinophilus</name>
    <name type="common">Penicillium pinophilum</name>
    <dbReference type="NCBI Taxonomy" id="128442"/>
    <lineage>
        <taxon>Eukaryota</taxon>
        <taxon>Fungi</taxon>
        <taxon>Dikarya</taxon>
        <taxon>Ascomycota</taxon>
        <taxon>Pezizomycotina</taxon>
        <taxon>Eurotiomycetes</taxon>
        <taxon>Eurotiomycetidae</taxon>
        <taxon>Eurotiales</taxon>
        <taxon>Trichocomaceae</taxon>
        <taxon>Talaromyces</taxon>
        <taxon>Talaromyces sect. Talaromyces</taxon>
    </lineage>
</organism>
<evidence type="ECO:0000313" key="3">
    <source>
        <dbReference type="EMBL" id="GAM33572.1"/>
    </source>
</evidence>
<accession>A0A0B8MXK1</accession>
<dbReference type="AlphaFoldDB" id="A0A0B8MXK1"/>